<dbReference type="Gene3D" id="1.10.287.860">
    <property type="entry name" value="Nucleotidyltransferase"/>
    <property type="match status" value="1"/>
</dbReference>
<dbReference type="PANTHER" id="PTHR47837">
    <property type="entry name" value="GTP PYROPHOSPHOKINASE YJBM"/>
    <property type="match status" value="1"/>
</dbReference>
<dbReference type="SMART" id="SM00954">
    <property type="entry name" value="RelA_SpoT"/>
    <property type="match status" value="1"/>
</dbReference>
<evidence type="ECO:0000259" key="2">
    <source>
        <dbReference type="SMART" id="SM00954"/>
    </source>
</evidence>
<dbReference type="PANTHER" id="PTHR47837:SF2">
    <property type="entry name" value="GTP PYROPHOSPHOKINASE YWAC"/>
    <property type="match status" value="1"/>
</dbReference>
<dbReference type="InterPro" id="IPR052366">
    <property type="entry name" value="GTP_Pyrophosphokinase"/>
</dbReference>
<gene>
    <name evidence="3" type="ORF">LKD37_12895</name>
</gene>
<keyword evidence="4" id="KW-1185">Reference proteome</keyword>
<feature type="domain" description="RelA/SpoT" evidence="2">
    <location>
        <begin position="70"/>
        <end position="193"/>
    </location>
</feature>
<evidence type="ECO:0000256" key="1">
    <source>
        <dbReference type="ARBA" id="ARBA00004976"/>
    </source>
</evidence>
<dbReference type="Proteomes" id="UP001199319">
    <property type="component" value="Unassembled WGS sequence"/>
</dbReference>
<dbReference type="InterPro" id="IPR043519">
    <property type="entry name" value="NT_sf"/>
</dbReference>
<dbReference type="CDD" id="cd05399">
    <property type="entry name" value="NT_Rel-Spo_like"/>
    <property type="match status" value="1"/>
</dbReference>
<sequence length="228" mass="26405">MMIEKSGTIRLKDIHIPQGGTPEQQELAQGMVRVNHLYRSALKVAVTQLEILDEEFASLYDHSPIHHIEYRIKTVDSIVEKLKRRGFEVTIDNIYAHIQDVAGVRVICNYLDDICYLRSLLARNENFKIIREVNYIKEPKESGYRSLHLICDVPIVISEGTLHLPVEIQLRTIAMDMWASLEHELRYKSQRDFSPSDAARLRLCSDAISEIDREMQDIYQGRGPEYHA</sequence>
<organism evidence="3 4">
    <name type="scientific">Brotocaccenecus cirricatena</name>
    <dbReference type="NCBI Taxonomy" id="3064195"/>
    <lineage>
        <taxon>Bacteria</taxon>
        <taxon>Bacillati</taxon>
        <taxon>Bacillota</taxon>
        <taxon>Clostridia</taxon>
        <taxon>Eubacteriales</taxon>
        <taxon>Oscillospiraceae</taxon>
        <taxon>Brotocaccenecus</taxon>
    </lineage>
</organism>
<comment type="pathway">
    <text evidence="1">Purine metabolism; ppGpp biosynthesis; ppGpp from GTP: step 1/2.</text>
</comment>
<accession>A0AAE3DDT6</accession>
<protein>
    <submittedName>
        <fullName evidence="3">GTP pyrophosphokinase family protein</fullName>
    </submittedName>
</protein>
<dbReference type="Pfam" id="PF04607">
    <property type="entry name" value="RelA_SpoT"/>
    <property type="match status" value="1"/>
</dbReference>
<evidence type="ECO:0000313" key="3">
    <source>
        <dbReference type="EMBL" id="MCC2130398.1"/>
    </source>
</evidence>
<dbReference type="Gene3D" id="3.30.460.10">
    <property type="entry name" value="Beta Polymerase, domain 2"/>
    <property type="match status" value="1"/>
</dbReference>
<dbReference type="RefSeq" id="WP_302929591.1">
    <property type="nucleotide sequence ID" value="NZ_JAJEPW010000047.1"/>
</dbReference>
<dbReference type="SUPFAM" id="SSF81301">
    <property type="entry name" value="Nucleotidyltransferase"/>
    <property type="match status" value="1"/>
</dbReference>
<evidence type="ECO:0000313" key="4">
    <source>
        <dbReference type="Proteomes" id="UP001199319"/>
    </source>
</evidence>
<dbReference type="InterPro" id="IPR007685">
    <property type="entry name" value="RelA_SpoT"/>
</dbReference>
<comment type="caution">
    <text evidence="3">The sequence shown here is derived from an EMBL/GenBank/DDBJ whole genome shotgun (WGS) entry which is preliminary data.</text>
</comment>
<name>A0AAE3DDT6_9FIRM</name>
<proteinExistence type="predicted"/>
<reference evidence="3" key="1">
    <citation type="submission" date="2021-10" db="EMBL/GenBank/DDBJ databases">
        <title>Anaerobic single-cell dispensing facilitates the cultivation of human gut bacteria.</title>
        <authorList>
            <person name="Afrizal A."/>
        </authorList>
    </citation>
    <scope>NUCLEOTIDE SEQUENCE</scope>
    <source>
        <strain evidence="3">CLA-AA-H272</strain>
    </source>
</reference>
<dbReference type="EMBL" id="JAJEPW010000047">
    <property type="protein sequence ID" value="MCC2130398.1"/>
    <property type="molecule type" value="Genomic_DNA"/>
</dbReference>
<dbReference type="AlphaFoldDB" id="A0AAE3DDT6"/>
<dbReference type="GO" id="GO:0015969">
    <property type="term" value="P:guanosine tetraphosphate metabolic process"/>
    <property type="evidence" value="ECO:0007669"/>
    <property type="project" value="InterPro"/>
</dbReference>